<dbReference type="InterPro" id="IPR003961">
    <property type="entry name" value="FN3_dom"/>
</dbReference>
<evidence type="ECO:0000313" key="1">
    <source>
        <dbReference type="EMBL" id="MYC94257.1"/>
    </source>
</evidence>
<dbReference type="AlphaFoldDB" id="A0A6B1D4P8"/>
<comment type="caution">
    <text evidence="1">The sequence shown here is derived from an EMBL/GenBank/DDBJ whole genome shotgun (WGS) entry which is preliminary data.</text>
</comment>
<proteinExistence type="predicted"/>
<dbReference type="InterPro" id="IPR036116">
    <property type="entry name" value="FN3_sf"/>
</dbReference>
<dbReference type="CDD" id="cd00063">
    <property type="entry name" value="FN3"/>
    <property type="match status" value="1"/>
</dbReference>
<dbReference type="EMBL" id="VXMH01000022">
    <property type="protein sequence ID" value="MYC94257.1"/>
    <property type="molecule type" value="Genomic_DNA"/>
</dbReference>
<gene>
    <name evidence="1" type="ORF">F4X14_04740</name>
</gene>
<reference evidence="1" key="1">
    <citation type="submission" date="2019-09" db="EMBL/GenBank/DDBJ databases">
        <title>Characterisation of the sponge microbiome using genome-centric metagenomics.</title>
        <authorList>
            <person name="Engelberts J.P."/>
            <person name="Robbins S.J."/>
            <person name="De Goeij J.M."/>
            <person name="Aranda M."/>
            <person name="Bell S.C."/>
            <person name="Webster N.S."/>
        </authorList>
    </citation>
    <scope>NUCLEOTIDE SEQUENCE</scope>
    <source>
        <strain evidence="1">SB0661_bin_32</strain>
    </source>
</reference>
<dbReference type="Gene3D" id="2.60.40.10">
    <property type="entry name" value="Immunoglobulins"/>
    <property type="match status" value="1"/>
</dbReference>
<feature type="non-terminal residue" evidence="1">
    <location>
        <position position="237"/>
    </location>
</feature>
<protein>
    <submittedName>
        <fullName evidence="1">Fibronectin type III domain-containing protein</fullName>
    </submittedName>
</protein>
<dbReference type="InterPro" id="IPR013783">
    <property type="entry name" value="Ig-like_fold"/>
</dbReference>
<accession>A0A6B1D4P8</accession>
<organism evidence="1">
    <name type="scientific">Caldilineaceae bacterium SB0661_bin_32</name>
    <dbReference type="NCBI Taxonomy" id="2605255"/>
    <lineage>
        <taxon>Bacteria</taxon>
        <taxon>Bacillati</taxon>
        <taxon>Chloroflexota</taxon>
        <taxon>Caldilineae</taxon>
        <taxon>Caldilineales</taxon>
        <taxon>Caldilineaceae</taxon>
    </lineage>
</organism>
<dbReference type="SUPFAM" id="SSF49265">
    <property type="entry name" value="Fibronectin type III"/>
    <property type="match status" value="1"/>
</dbReference>
<name>A0A6B1D4P8_9CHLR</name>
<sequence length="237" mass="26741">MSKRTAVLVAAVAAVVIVFGVVRAQGQAYALDRPMLTATEVEGEIVLRWTAVEGATRYGLWVKDCENRWERIGDGDWETTEAVHRDPVDGRTYKYTVQALNDRGEESDWASRREDRYLWVRETVNPIPFPAFEIVPQADHIRLQFAAVEEAVGYQGRVWYAGAGDRWLALPEADLESRTFSWFEVEAGVEYFFMMRSYSENMCGYSDWSGYQMQTFAGDVPTPVAGTPVPAATDSLD</sequence>